<gene>
    <name evidence="2" type="ORF">LtaPh_2312600</name>
</gene>
<feature type="compositionally biased region" description="Basic residues" evidence="1">
    <location>
        <begin position="1091"/>
        <end position="1105"/>
    </location>
</feature>
<name>A0A640KH18_LEITA</name>
<feature type="compositionally biased region" description="Polar residues" evidence="1">
    <location>
        <begin position="95"/>
        <end position="106"/>
    </location>
</feature>
<feature type="region of interest" description="Disordered" evidence="1">
    <location>
        <begin position="916"/>
        <end position="1114"/>
    </location>
</feature>
<feature type="compositionally biased region" description="Low complexity" evidence="1">
    <location>
        <begin position="957"/>
        <end position="972"/>
    </location>
</feature>
<reference evidence="2" key="1">
    <citation type="submission" date="2019-11" db="EMBL/GenBank/DDBJ databases">
        <title>Leishmania tarentolae CDS.</title>
        <authorList>
            <person name="Goto Y."/>
            <person name="Yamagishi J."/>
        </authorList>
    </citation>
    <scope>NUCLEOTIDE SEQUENCE [LARGE SCALE GENOMIC DNA]</scope>
    <source>
        <strain evidence="2">Parrot Tar II</strain>
    </source>
</reference>
<feature type="compositionally biased region" description="Polar residues" evidence="1">
    <location>
        <begin position="973"/>
        <end position="982"/>
    </location>
</feature>
<evidence type="ECO:0000256" key="1">
    <source>
        <dbReference type="SAM" id="MobiDB-lite"/>
    </source>
</evidence>
<comment type="caution">
    <text evidence="2">The sequence shown here is derived from an EMBL/GenBank/DDBJ whole genome shotgun (WGS) entry which is preliminary data.</text>
</comment>
<dbReference type="Proteomes" id="UP000419144">
    <property type="component" value="Unassembled WGS sequence"/>
</dbReference>
<proteinExistence type="predicted"/>
<dbReference type="VEuPathDB" id="TriTrypDB:LtaPh_2312600"/>
<feature type="compositionally biased region" description="Low complexity" evidence="1">
    <location>
        <begin position="930"/>
        <end position="944"/>
    </location>
</feature>
<feature type="compositionally biased region" description="Low complexity" evidence="1">
    <location>
        <begin position="83"/>
        <end position="94"/>
    </location>
</feature>
<dbReference type="OrthoDB" id="273669at2759"/>
<dbReference type="AlphaFoldDB" id="A0A640KH18"/>
<protein>
    <submittedName>
        <fullName evidence="2">Uncharacterized protein</fullName>
    </submittedName>
</protein>
<keyword evidence="3" id="KW-1185">Reference proteome</keyword>
<evidence type="ECO:0000313" key="2">
    <source>
        <dbReference type="EMBL" id="GET88762.1"/>
    </source>
</evidence>
<feature type="region of interest" description="Disordered" evidence="1">
    <location>
        <begin position="83"/>
        <end position="109"/>
    </location>
</feature>
<sequence>MAASPLTFAGAGIPLHAKLLRAVESDGQVVTLTPLLVRVLRRTALDFADVIVDGRCATGTHQVGTAAAVWAHNTSMRFNASQAAVASSSTSPQQMTGGNRASSQGSKDADSCKAVPLYHTEASLSECRSLLVLYTLHCLLSVTQETTSDGGSSSSESDSGAHVRVDANGRVQHLPLAARSWAPEVSIIVAETEASAVELHRMCKALGESCGLRLNAVLQVGDKHPASLVLPPATSSTEKDTANPEASAMPAAASEVEKDEEEDSSNGTVQTLTPAGEHPYLVSIIVTTAQGFLNWDLSALLCAGVDVAVAGSSTATSTESAKDVTNAAATAAAAPSPRPEMRRVHPHIASIVVEEIGGASVTSPMGADKAVQQWREVHHIVYAAVLRHNPRYSPAVHLHPHFMWVCRGPVSHLPATLRQCFSRRSRRYYQMKPSTYISPVAAALMPHPHEGLSSPAESLGIRLVLSQNQADKEAQLRRIVTDRSGQFHRVLLLTHNKEVAQLSALIASWGVSREFSAISTVSASSSNSVLCIRRMDSLGAQQQCYAAYLQSCEAAERALPGAAAAASSSSSSSSYSSSVVVTLVAWDALTSLDVMDVDVIVQYYPPQKSLTDQEWAEFIQVLHTTVDGEREIELSLRQNRNIREDSIQEKLRQLLEGTTMGEARPVEGSEQPKRPLPVLVTLMLAADFTLSAYFLHQYMYSGGTGILNRAATATSLTSVAPAPGRPGVQEPVETPLPVLDISPKHPYFIPLVCGHTGDVEWPVTASSSPPRPRTTTAGVDGAEESLVPTLTSGEPVTVKNVLMAKLQMEQRRHDGSTGLPGTAAAAHSVGVSGSSSIGAASSPLQLLAQGNLSMGASAANGASTNHSSNSSGGVERNSFAKMVKNSGVETAKYAASAASGVANPATAAATAITASGGRANNRGNTGGSTGTADCGSSNNGNQRQHQQRGGGGAKEPSSSASTSGGAGNNKNTRSSAAQNSNTGGRGGSNAKDGTNTNSNGSLNSSSGVGGAASNTINATAAAHAAATTSGSAISPGSRKGNEKGNTAPRNSSARKSSTSQTNVANGGTKDAGSGSGSGSGGGGGGDGKGTSSKRRSRNTRGKKHQQQQPSPSSS</sequence>
<feature type="compositionally biased region" description="Polar residues" evidence="1">
    <location>
        <begin position="1043"/>
        <end position="1064"/>
    </location>
</feature>
<feature type="compositionally biased region" description="Low complexity" evidence="1">
    <location>
        <begin position="243"/>
        <end position="254"/>
    </location>
</feature>
<organism evidence="2 3">
    <name type="scientific">Leishmania tarentolae</name>
    <name type="common">Sauroleishmania tarentolae</name>
    <dbReference type="NCBI Taxonomy" id="5689"/>
    <lineage>
        <taxon>Eukaryota</taxon>
        <taxon>Discoba</taxon>
        <taxon>Euglenozoa</taxon>
        <taxon>Kinetoplastea</taxon>
        <taxon>Metakinetoplastina</taxon>
        <taxon>Trypanosomatida</taxon>
        <taxon>Trypanosomatidae</taxon>
        <taxon>Leishmaniinae</taxon>
        <taxon>Leishmania</taxon>
        <taxon>lizard Leishmania</taxon>
    </lineage>
</organism>
<evidence type="ECO:0000313" key="3">
    <source>
        <dbReference type="Proteomes" id="UP000419144"/>
    </source>
</evidence>
<dbReference type="EMBL" id="BLBS01000030">
    <property type="protein sequence ID" value="GET88762.1"/>
    <property type="molecule type" value="Genomic_DNA"/>
</dbReference>
<feature type="compositionally biased region" description="Low complexity" evidence="1">
    <location>
        <begin position="993"/>
        <end position="1034"/>
    </location>
</feature>
<accession>A0A640KH18</accession>
<feature type="region of interest" description="Disordered" evidence="1">
    <location>
        <begin position="227"/>
        <end position="273"/>
    </location>
</feature>
<feature type="compositionally biased region" description="Gly residues" evidence="1">
    <location>
        <begin position="1073"/>
        <end position="1088"/>
    </location>
</feature>